<keyword evidence="3 7" id="KW-0812">Transmembrane</keyword>
<dbReference type="EMBL" id="JAWDEY010000003">
    <property type="protein sequence ID" value="KAK6590813.1"/>
    <property type="molecule type" value="Genomic_DNA"/>
</dbReference>
<dbReference type="SMART" id="SM01190">
    <property type="entry name" value="EMP24_GP25L"/>
    <property type="match status" value="1"/>
</dbReference>
<accession>A0AAV9Y1E6</accession>
<evidence type="ECO:0000313" key="10">
    <source>
        <dbReference type="Proteomes" id="UP001311799"/>
    </source>
</evidence>
<dbReference type="InterPro" id="IPR009038">
    <property type="entry name" value="GOLD_dom"/>
</dbReference>
<evidence type="ECO:0000256" key="3">
    <source>
        <dbReference type="ARBA" id="ARBA00022692"/>
    </source>
</evidence>
<dbReference type="AlphaFoldDB" id="A0AAV9Y1E6"/>
<keyword evidence="5 7" id="KW-1133">Transmembrane helix</keyword>
<dbReference type="InterPro" id="IPR015720">
    <property type="entry name" value="Emp24-like"/>
</dbReference>
<evidence type="ECO:0000256" key="4">
    <source>
        <dbReference type="ARBA" id="ARBA00022729"/>
    </source>
</evidence>
<keyword evidence="4" id="KW-0732">Signal</keyword>
<evidence type="ECO:0000256" key="1">
    <source>
        <dbReference type="ARBA" id="ARBA00004479"/>
    </source>
</evidence>
<evidence type="ECO:0000259" key="8">
    <source>
        <dbReference type="SMART" id="SM01190"/>
    </source>
</evidence>
<organism evidence="9 10">
    <name type="scientific">Cryptosporidium xiaoi</name>
    <dbReference type="NCBI Taxonomy" id="659607"/>
    <lineage>
        <taxon>Eukaryota</taxon>
        <taxon>Sar</taxon>
        <taxon>Alveolata</taxon>
        <taxon>Apicomplexa</taxon>
        <taxon>Conoidasida</taxon>
        <taxon>Coccidia</taxon>
        <taxon>Eucoccidiorida</taxon>
        <taxon>Eimeriorina</taxon>
        <taxon>Cryptosporidiidae</taxon>
        <taxon>Cryptosporidium</taxon>
    </lineage>
</organism>
<keyword evidence="6 7" id="KW-0472">Membrane</keyword>
<dbReference type="PANTHER" id="PTHR22811">
    <property type="entry name" value="TRANSMEMBRANE EMP24 DOMAIN-CONTAINING PROTEIN"/>
    <property type="match status" value="1"/>
</dbReference>
<name>A0AAV9Y1E6_9CRYT</name>
<evidence type="ECO:0000256" key="7">
    <source>
        <dbReference type="SAM" id="Phobius"/>
    </source>
</evidence>
<protein>
    <submittedName>
        <fullName evidence="9">Emp24 gp25L p24 family protein with transmembrane domain</fullName>
    </submittedName>
</protein>
<gene>
    <name evidence="9" type="ORF">RS030_122018</name>
</gene>
<evidence type="ECO:0000256" key="2">
    <source>
        <dbReference type="ARBA" id="ARBA00007104"/>
    </source>
</evidence>
<comment type="similarity">
    <text evidence="2">Belongs to the EMP24/GP25L family.</text>
</comment>
<keyword evidence="10" id="KW-1185">Reference proteome</keyword>
<proteinExistence type="inferred from homology"/>
<comment type="caution">
    <text evidence="9">The sequence shown here is derived from an EMBL/GenBank/DDBJ whole genome shotgun (WGS) entry which is preliminary data.</text>
</comment>
<sequence>MSANTLILFDSISKEDINIIISDEKNTLLDQKEKHTKAAFSTIRNGIHRFCFANLSKNMNKVDIVLKWGPSARDSKSIANKGDIEPIEEIIKDINIALKEYQEGVKQIKRVTSEIRKVTSSASQRIAVFSLINILSIVTINLVQAMYTKRFFKSRKLI</sequence>
<evidence type="ECO:0000256" key="5">
    <source>
        <dbReference type="ARBA" id="ARBA00022989"/>
    </source>
</evidence>
<feature type="transmembrane region" description="Helical" evidence="7">
    <location>
        <begin position="126"/>
        <end position="147"/>
    </location>
</feature>
<evidence type="ECO:0000256" key="6">
    <source>
        <dbReference type="ARBA" id="ARBA00023136"/>
    </source>
</evidence>
<feature type="domain" description="GOLD" evidence="8">
    <location>
        <begin position="2"/>
        <end position="153"/>
    </location>
</feature>
<dbReference type="Pfam" id="PF01105">
    <property type="entry name" value="EMP24_GP25L"/>
    <property type="match status" value="1"/>
</dbReference>
<dbReference type="Proteomes" id="UP001311799">
    <property type="component" value="Unassembled WGS sequence"/>
</dbReference>
<dbReference type="GO" id="GO:0016020">
    <property type="term" value="C:membrane"/>
    <property type="evidence" value="ECO:0007669"/>
    <property type="project" value="UniProtKB-SubCell"/>
</dbReference>
<comment type="subcellular location">
    <subcellularLocation>
        <location evidence="1">Membrane</location>
        <topology evidence="1">Single-pass type I membrane protein</topology>
    </subcellularLocation>
</comment>
<evidence type="ECO:0000313" key="9">
    <source>
        <dbReference type="EMBL" id="KAK6590813.1"/>
    </source>
</evidence>
<reference evidence="9 10" key="1">
    <citation type="submission" date="2023-10" db="EMBL/GenBank/DDBJ databases">
        <title>Comparative genomics analysis reveals potential genetic determinants of host preference in Cryptosporidium xiaoi.</title>
        <authorList>
            <person name="Xiao L."/>
            <person name="Li J."/>
        </authorList>
    </citation>
    <scope>NUCLEOTIDE SEQUENCE [LARGE SCALE GENOMIC DNA]</scope>
    <source>
        <strain evidence="9 10">52996</strain>
    </source>
</reference>